<dbReference type="CDD" id="cd00610">
    <property type="entry name" value="OAT_like"/>
    <property type="match status" value="1"/>
</dbReference>
<dbReference type="GO" id="GO:0008483">
    <property type="term" value="F:transaminase activity"/>
    <property type="evidence" value="ECO:0007669"/>
    <property type="project" value="InterPro"/>
</dbReference>
<dbReference type="InterPro" id="IPR050103">
    <property type="entry name" value="Class-III_PLP-dep_AT"/>
</dbReference>
<feature type="non-terminal residue" evidence="3">
    <location>
        <position position="1"/>
    </location>
</feature>
<reference evidence="3" key="1">
    <citation type="submission" date="2018-05" db="EMBL/GenBank/DDBJ databases">
        <authorList>
            <person name="Lanie J.A."/>
            <person name="Ng W.-L."/>
            <person name="Kazmierczak K.M."/>
            <person name="Andrzejewski T.M."/>
            <person name="Davidsen T.M."/>
            <person name="Wayne K.J."/>
            <person name="Tettelin H."/>
            <person name="Glass J.I."/>
            <person name="Rusch D."/>
            <person name="Podicherti R."/>
            <person name="Tsui H.-C.T."/>
            <person name="Winkler M.E."/>
        </authorList>
    </citation>
    <scope>NUCLEOTIDE SEQUENCE</scope>
</reference>
<dbReference type="SUPFAM" id="SSF53383">
    <property type="entry name" value="PLP-dependent transferases"/>
    <property type="match status" value="1"/>
</dbReference>
<dbReference type="InterPro" id="IPR049704">
    <property type="entry name" value="Aminotrans_3_PPA_site"/>
</dbReference>
<sequence length="271" mass="28529">GRTDRYRVIVFSGAFHGRTLATISASDSEKGQAGFGPMTDGFDRVTFGDLDEVRGAVTGETAAILVEPVQGESGIFPATGKFLAGLRRIADEFGLLLLFDEVQCGIGRTGKLFAHQWGETKPDVMALAKGLGGGFPIGAVLATKEAAVGMTPGTHGCTFGGNPLAVACANAVLDVLLEDGFLGRVIEKGESLKNKVEGIVAEFPNVLDSMRSKGLMLGMKCACPNMDLVDALREHKILTVPAGDNVVRFLPPLNVEDEHIDQAIAALRDAC</sequence>
<dbReference type="InterPro" id="IPR015424">
    <property type="entry name" value="PyrdxlP-dep_Trfase"/>
</dbReference>
<proteinExistence type="predicted"/>
<evidence type="ECO:0008006" key="4">
    <source>
        <dbReference type="Google" id="ProtNLM"/>
    </source>
</evidence>
<dbReference type="InterPro" id="IPR015421">
    <property type="entry name" value="PyrdxlP-dep_Trfase_major"/>
</dbReference>
<accession>A0A382XF50</accession>
<protein>
    <recommendedName>
        <fullName evidence="4">Acetylornithine transaminase</fullName>
    </recommendedName>
</protein>
<dbReference type="Gene3D" id="3.40.640.10">
    <property type="entry name" value="Type I PLP-dependent aspartate aminotransferase-like (Major domain)"/>
    <property type="match status" value="1"/>
</dbReference>
<comment type="cofactor">
    <cofactor evidence="1">
        <name>pyridoxal 5'-phosphate</name>
        <dbReference type="ChEBI" id="CHEBI:597326"/>
    </cofactor>
</comment>
<dbReference type="NCBIfam" id="NF002325">
    <property type="entry name" value="PRK01278.1"/>
    <property type="match status" value="1"/>
</dbReference>
<dbReference type="EMBL" id="UINC01166973">
    <property type="protein sequence ID" value="SVD69215.1"/>
    <property type="molecule type" value="Genomic_DNA"/>
</dbReference>
<dbReference type="PANTHER" id="PTHR11986">
    <property type="entry name" value="AMINOTRANSFERASE CLASS III"/>
    <property type="match status" value="1"/>
</dbReference>
<dbReference type="InterPro" id="IPR005814">
    <property type="entry name" value="Aminotrans_3"/>
</dbReference>
<evidence type="ECO:0000256" key="1">
    <source>
        <dbReference type="ARBA" id="ARBA00001933"/>
    </source>
</evidence>
<dbReference type="FunFam" id="3.40.640.10:FF:000004">
    <property type="entry name" value="Acetylornithine aminotransferase"/>
    <property type="match status" value="1"/>
</dbReference>
<dbReference type="GO" id="GO:0030170">
    <property type="term" value="F:pyridoxal phosphate binding"/>
    <property type="evidence" value="ECO:0007669"/>
    <property type="project" value="InterPro"/>
</dbReference>
<gene>
    <name evidence="3" type="ORF">METZ01_LOCUS422069</name>
</gene>
<evidence type="ECO:0000256" key="2">
    <source>
        <dbReference type="ARBA" id="ARBA00022898"/>
    </source>
</evidence>
<feature type="non-terminal residue" evidence="3">
    <location>
        <position position="271"/>
    </location>
</feature>
<keyword evidence="2" id="KW-0663">Pyridoxal phosphate</keyword>
<dbReference type="GO" id="GO:0042802">
    <property type="term" value="F:identical protein binding"/>
    <property type="evidence" value="ECO:0007669"/>
    <property type="project" value="TreeGrafter"/>
</dbReference>
<organism evidence="3">
    <name type="scientific">marine metagenome</name>
    <dbReference type="NCBI Taxonomy" id="408172"/>
    <lineage>
        <taxon>unclassified sequences</taxon>
        <taxon>metagenomes</taxon>
        <taxon>ecological metagenomes</taxon>
    </lineage>
</organism>
<name>A0A382XF50_9ZZZZ</name>
<dbReference type="AlphaFoldDB" id="A0A382XF50"/>
<dbReference type="PROSITE" id="PS00600">
    <property type="entry name" value="AA_TRANSFER_CLASS_3"/>
    <property type="match status" value="1"/>
</dbReference>
<dbReference type="PANTHER" id="PTHR11986:SF113">
    <property type="entry name" value="SUCCINYLORNITHINE TRANSAMINASE"/>
    <property type="match status" value="1"/>
</dbReference>
<dbReference type="InterPro" id="IPR015422">
    <property type="entry name" value="PyrdxlP-dep_Trfase_small"/>
</dbReference>
<evidence type="ECO:0000313" key="3">
    <source>
        <dbReference type="EMBL" id="SVD69215.1"/>
    </source>
</evidence>
<dbReference type="Pfam" id="PF00202">
    <property type="entry name" value="Aminotran_3"/>
    <property type="match status" value="1"/>
</dbReference>
<dbReference type="Gene3D" id="3.90.1150.10">
    <property type="entry name" value="Aspartate Aminotransferase, domain 1"/>
    <property type="match status" value="1"/>
</dbReference>